<protein>
    <submittedName>
        <fullName evidence="1">Uncharacterized protein</fullName>
    </submittedName>
</protein>
<dbReference type="EMBL" id="JACSDY010000010">
    <property type="protein sequence ID" value="KAF7417011.1"/>
    <property type="molecule type" value="Genomic_DNA"/>
</dbReference>
<comment type="caution">
    <text evidence="1">The sequence shown here is derived from an EMBL/GenBank/DDBJ whole genome shotgun (WGS) entry which is preliminary data.</text>
</comment>
<accession>A0A834NS72</accession>
<organism evidence="1 2">
    <name type="scientific">Vespula pensylvanica</name>
    <name type="common">Western yellow jacket</name>
    <name type="synonym">Wasp</name>
    <dbReference type="NCBI Taxonomy" id="30213"/>
    <lineage>
        <taxon>Eukaryota</taxon>
        <taxon>Metazoa</taxon>
        <taxon>Ecdysozoa</taxon>
        <taxon>Arthropoda</taxon>
        <taxon>Hexapoda</taxon>
        <taxon>Insecta</taxon>
        <taxon>Pterygota</taxon>
        <taxon>Neoptera</taxon>
        <taxon>Endopterygota</taxon>
        <taxon>Hymenoptera</taxon>
        <taxon>Apocrita</taxon>
        <taxon>Aculeata</taxon>
        <taxon>Vespoidea</taxon>
        <taxon>Vespidae</taxon>
        <taxon>Vespinae</taxon>
        <taxon>Vespula</taxon>
    </lineage>
</organism>
<proteinExistence type="predicted"/>
<gene>
    <name evidence="1" type="ORF">H0235_011542</name>
</gene>
<sequence length="119" mass="13074">MNLTKPRPRYRFVSETTLECHFRAIYYVTTVFTSHPVLCDEDIQIHSGGDGGSGGDVGSTCTGSGLHGSLTITKIHGNGQSRRRAYTMSPSGLLVIISKRSVVPIETKLALRFPQEHRN</sequence>
<dbReference type="AlphaFoldDB" id="A0A834NS72"/>
<dbReference type="Proteomes" id="UP000600918">
    <property type="component" value="Unassembled WGS sequence"/>
</dbReference>
<reference evidence="1" key="1">
    <citation type="journal article" date="2020" name="G3 (Bethesda)">
        <title>High-Quality Assemblies for Three Invasive Social Wasps from the &lt;i&gt;Vespula&lt;/i&gt; Genus.</title>
        <authorList>
            <person name="Harrop T.W.R."/>
            <person name="Guhlin J."/>
            <person name="McLaughlin G.M."/>
            <person name="Permina E."/>
            <person name="Stockwell P."/>
            <person name="Gilligan J."/>
            <person name="Le Lec M.F."/>
            <person name="Gruber M.A.M."/>
            <person name="Quinn O."/>
            <person name="Lovegrove M."/>
            <person name="Duncan E.J."/>
            <person name="Remnant E.J."/>
            <person name="Van Eeckhoven J."/>
            <person name="Graham B."/>
            <person name="Knapp R.A."/>
            <person name="Langford K.W."/>
            <person name="Kronenberg Z."/>
            <person name="Press M.O."/>
            <person name="Eacker S.M."/>
            <person name="Wilson-Rankin E.E."/>
            <person name="Purcell J."/>
            <person name="Lester P.J."/>
            <person name="Dearden P.K."/>
        </authorList>
    </citation>
    <scope>NUCLEOTIDE SEQUENCE</scope>
    <source>
        <strain evidence="1">Volc-1</strain>
    </source>
</reference>
<name>A0A834NS72_VESPE</name>
<evidence type="ECO:0000313" key="2">
    <source>
        <dbReference type="Proteomes" id="UP000600918"/>
    </source>
</evidence>
<evidence type="ECO:0000313" key="1">
    <source>
        <dbReference type="EMBL" id="KAF7417011.1"/>
    </source>
</evidence>
<keyword evidence="2" id="KW-1185">Reference proteome</keyword>